<dbReference type="SUPFAM" id="SSF46565">
    <property type="entry name" value="Chaperone J-domain"/>
    <property type="match status" value="1"/>
</dbReference>
<organism evidence="1 2">
    <name type="scientific">Sphingomonas jejuensis</name>
    <dbReference type="NCBI Taxonomy" id="904715"/>
    <lineage>
        <taxon>Bacteria</taxon>
        <taxon>Pseudomonadati</taxon>
        <taxon>Pseudomonadota</taxon>
        <taxon>Alphaproteobacteria</taxon>
        <taxon>Sphingomonadales</taxon>
        <taxon>Sphingomonadaceae</taxon>
        <taxon>Sphingomonas</taxon>
    </lineage>
</organism>
<dbReference type="EMBL" id="JAATJE010000002">
    <property type="protein sequence ID" value="NJC34802.1"/>
    <property type="molecule type" value="Genomic_DNA"/>
</dbReference>
<name>A0ABX0XQ10_9SPHN</name>
<dbReference type="Gene3D" id="1.10.287.110">
    <property type="entry name" value="DnaJ domain"/>
    <property type="match status" value="1"/>
</dbReference>
<comment type="caution">
    <text evidence="1">The sequence shown here is derived from an EMBL/GenBank/DDBJ whole genome shotgun (WGS) entry which is preliminary data.</text>
</comment>
<dbReference type="RefSeq" id="WP_342449789.1">
    <property type="nucleotide sequence ID" value="NZ_JAATJE010000002.1"/>
</dbReference>
<dbReference type="Proteomes" id="UP000734218">
    <property type="component" value="Unassembled WGS sequence"/>
</dbReference>
<evidence type="ECO:0008006" key="3">
    <source>
        <dbReference type="Google" id="ProtNLM"/>
    </source>
</evidence>
<accession>A0ABX0XQ10</accession>
<evidence type="ECO:0000313" key="1">
    <source>
        <dbReference type="EMBL" id="NJC34802.1"/>
    </source>
</evidence>
<dbReference type="InterPro" id="IPR036869">
    <property type="entry name" value="J_dom_sf"/>
</dbReference>
<keyword evidence="2" id="KW-1185">Reference proteome</keyword>
<reference evidence="1 2" key="1">
    <citation type="submission" date="2020-03" db="EMBL/GenBank/DDBJ databases">
        <title>Genomic Encyclopedia of Type Strains, Phase IV (KMG-IV): sequencing the most valuable type-strain genomes for metagenomic binning, comparative biology and taxonomic classification.</title>
        <authorList>
            <person name="Goeker M."/>
        </authorList>
    </citation>
    <scope>NUCLEOTIDE SEQUENCE [LARGE SCALE GENOMIC DNA]</scope>
    <source>
        <strain evidence="1 2">DSM 27651</strain>
    </source>
</reference>
<evidence type="ECO:0000313" key="2">
    <source>
        <dbReference type="Proteomes" id="UP000734218"/>
    </source>
</evidence>
<protein>
    <recommendedName>
        <fullName evidence="3">Molecular chaperone DnaJ</fullName>
    </recommendedName>
</protein>
<gene>
    <name evidence="1" type="ORF">GGR88_002316</name>
</gene>
<sequence>MKLLLLGLLVLAVLAWLGRSKRPAMTLAEARRTLELGGGASADDVRSAHRRIIARVHPDAGGSAELAGRANAARDTLLAEIERRSRS</sequence>
<proteinExistence type="predicted"/>